<feature type="domain" description="CBS" evidence="3">
    <location>
        <begin position="7"/>
        <end position="65"/>
    </location>
</feature>
<dbReference type="InterPro" id="IPR046342">
    <property type="entry name" value="CBS_dom_sf"/>
</dbReference>
<dbReference type="PROSITE" id="PS51371">
    <property type="entry name" value="CBS"/>
    <property type="match status" value="2"/>
</dbReference>
<sequence>MNVLRFLTPKSNVAYIYDDFTLRQTLEKMEFHRYSAIPIINRAGEYVGTLTEGDLLWAIKNQYSLNLKEAENVPITQVPRRMDNEPVTADTSMEELISVALNQNFVPVIDDRGVFIGIVTRKEIMRYFQEVARPRVERALRKELAAASRIGI</sequence>
<dbReference type="AlphaFoldDB" id="A0A9D1LKU0"/>
<gene>
    <name evidence="4" type="ORF">IAB67_04345</name>
</gene>
<dbReference type="EMBL" id="DVMR01000036">
    <property type="protein sequence ID" value="HIU43509.1"/>
    <property type="molecule type" value="Genomic_DNA"/>
</dbReference>
<dbReference type="Gene3D" id="3.10.580.10">
    <property type="entry name" value="CBS-domain"/>
    <property type="match status" value="1"/>
</dbReference>
<reference evidence="4" key="2">
    <citation type="journal article" date="2021" name="PeerJ">
        <title>Extensive microbial diversity within the chicken gut microbiome revealed by metagenomics and culture.</title>
        <authorList>
            <person name="Gilroy R."/>
            <person name="Ravi A."/>
            <person name="Getino M."/>
            <person name="Pursley I."/>
            <person name="Horton D.L."/>
            <person name="Alikhan N.F."/>
            <person name="Baker D."/>
            <person name="Gharbi K."/>
            <person name="Hall N."/>
            <person name="Watson M."/>
            <person name="Adriaenssens E.M."/>
            <person name="Foster-Nyarko E."/>
            <person name="Jarju S."/>
            <person name="Secka A."/>
            <person name="Antonio M."/>
            <person name="Oren A."/>
            <person name="Chaudhuri R.R."/>
            <person name="La Ragione R."/>
            <person name="Hildebrand F."/>
            <person name="Pallen M.J."/>
        </authorList>
    </citation>
    <scope>NUCLEOTIDE SEQUENCE</scope>
    <source>
        <strain evidence="4">CHK191-8634</strain>
    </source>
</reference>
<feature type="domain" description="CBS" evidence="3">
    <location>
        <begin position="74"/>
        <end position="137"/>
    </location>
</feature>
<dbReference type="Proteomes" id="UP000824073">
    <property type="component" value="Unassembled WGS sequence"/>
</dbReference>
<dbReference type="InterPro" id="IPR000644">
    <property type="entry name" value="CBS_dom"/>
</dbReference>
<comment type="caution">
    <text evidence="4">The sequence shown here is derived from an EMBL/GenBank/DDBJ whole genome shotgun (WGS) entry which is preliminary data.</text>
</comment>
<dbReference type="PANTHER" id="PTHR43080:SF26">
    <property type="entry name" value="REGULATORY PROTEIN"/>
    <property type="match status" value="1"/>
</dbReference>
<organism evidence="4 5">
    <name type="scientific">Candidatus Ventrousia excrementavium</name>
    <dbReference type="NCBI Taxonomy" id="2840961"/>
    <lineage>
        <taxon>Bacteria</taxon>
        <taxon>Bacillati</taxon>
        <taxon>Bacillota</taxon>
        <taxon>Clostridia</taxon>
        <taxon>Eubacteriales</taxon>
        <taxon>Clostridiaceae</taxon>
        <taxon>Clostridiaceae incertae sedis</taxon>
        <taxon>Candidatus Ventrousia</taxon>
    </lineage>
</organism>
<dbReference type="SUPFAM" id="SSF54631">
    <property type="entry name" value="CBS-domain pair"/>
    <property type="match status" value="1"/>
</dbReference>
<keyword evidence="1 2" id="KW-0129">CBS domain</keyword>
<dbReference type="CDD" id="cd09834">
    <property type="entry name" value="CBS_pair_bac"/>
    <property type="match status" value="1"/>
</dbReference>
<dbReference type="PANTHER" id="PTHR43080">
    <property type="entry name" value="CBS DOMAIN-CONTAINING PROTEIN CBSX3, MITOCHONDRIAL"/>
    <property type="match status" value="1"/>
</dbReference>
<evidence type="ECO:0000256" key="1">
    <source>
        <dbReference type="ARBA" id="ARBA00023122"/>
    </source>
</evidence>
<accession>A0A9D1LKU0</accession>
<dbReference type="InterPro" id="IPR051257">
    <property type="entry name" value="Diverse_CBS-Domain"/>
</dbReference>
<name>A0A9D1LKU0_9CLOT</name>
<proteinExistence type="predicted"/>
<reference evidence="4" key="1">
    <citation type="submission" date="2020-10" db="EMBL/GenBank/DDBJ databases">
        <authorList>
            <person name="Gilroy R."/>
        </authorList>
    </citation>
    <scope>NUCLEOTIDE SEQUENCE</scope>
    <source>
        <strain evidence="4">CHK191-8634</strain>
    </source>
</reference>
<evidence type="ECO:0000256" key="2">
    <source>
        <dbReference type="PROSITE-ProRule" id="PRU00703"/>
    </source>
</evidence>
<evidence type="ECO:0000259" key="3">
    <source>
        <dbReference type="PROSITE" id="PS51371"/>
    </source>
</evidence>
<dbReference type="SMART" id="SM00116">
    <property type="entry name" value="CBS"/>
    <property type="match status" value="2"/>
</dbReference>
<protein>
    <submittedName>
        <fullName evidence="4">CBS domain-containing protein</fullName>
    </submittedName>
</protein>
<evidence type="ECO:0000313" key="5">
    <source>
        <dbReference type="Proteomes" id="UP000824073"/>
    </source>
</evidence>
<evidence type="ECO:0000313" key="4">
    <source>
        <dbReference type="EMBL" id="HIU43509.1"/>
    </source>
</evidence>
<dbReference type="Pfam" id="PF00571">
    <property type="entry name" value="CBS"/>
    <property type="match status" value="2"/>
</dbReference>